<feature type="chain" id="PRO_5004787966" description="Tetratricopeptide repeat protein" evidence="2">
    <location>
        <begin position="37"/>
        <end position="293"/>
    </location>
</feature>
<dbReference type="AlphaFoldDB" id="W0F3G1"/>
<evidence type="ECO:0000256" key="1">
    <source>
        <dbReference type="SAM" id="MobiDB-lite"/>
    </source>
</evidence>
<feature type="signal peptide" evidence="2">
    <location>
        <begin position="1"/>
        <end position="36"/>
    </location>
</feature>
<dbReference type="Proteomes" id="UP000003586">
    <property type="component" value="Chromosome"/>
</dbReference>
<organism evidence="3 4">
    <name type="scientific">Niabella soli DSM 19437</name>
    <dbReference type="NCBI Taxonomy" id="929713"/>
    <lineage>
        <taxon>Bacteria</taxon>
        <taxon>Pseudomonadati</taxon>
        <taxon>Bacteroidota</taxon>
        <taxon>Chitinophagia</taxon>
        <taxon>Chitinophagales</taxon>
        <taxon>Chitinophagaceae</taxon>
        <taxon>Niabella</taxon>
    </lineage>
</organism>
<reference evidence="3 4" key="1">
    <citation type="submission" date="2013-12" db="EMBL/GenBank/DDBJ databases">
        <authorList>
            <consortium name="DOE Joint Genome Institute"/>
            <person name="Eisen J."/>
            <person name="Huntemann M."/>
            <person name="Han J."/>
            <person name="Chen A."/>
            <person name="Kyrpides N."/>
            <person name="Mavromatis K."/>
            <person name="Markowitz V."/>
            <person name="Palaniappan K."/>
            <person name="Ivanova N."/>
            <person name="Schaumberg A."/>
            <person name="Pati A."/>
            <person name="Liolios K."/>
            <person name="Nordberg H.P."/>
            <person name="Cantor M.N."/>
            <person name="Hua S.X."/>
            <person name="Woyke T."/>
        </authorList>
    </citation>
    <scope>NUCLEOTIDE SEQUENCE [LARGE SCALE GENOMIC DNA]</scope>
    <source>
        <strain evidence="4">DSM 19437</strain>
    </source>
</reference>
<evidence type="ECO:0000313" key="4">
    <source>
        <dbReference type="Proteomes" id="UP000003586"/>
    </source>
</evidence>
<dbReference type="STRING" id="929713.NIASO_10330"/>
<keyword evidence="4" id="KW-1185">Reference proteome</keyword>
<evidence type="ECO:0000256" key="2">
    <source>
        <dbReference type="SAM" id="SignalP"/>
    </source>
</evidence>
<accession>W0F3G1</accession>
<protein>
    <recommendedName>
        <fullName evidence="5">Tetratricopeptide repeat protein</fullName>
    </recommendedName>
</protein>
<feature type="region of interest" description="Disordered" evidence="1">
    <location>
        <begin position="271"/>
        <end position="293"/>
    </location>
</feature>
<dbReference type="eggNOG" id="ENOG5032GXJ">
    <property type="taxonomic scope" value="Bacteria"/>
</dbReference>
<feature type="compositionally biased region" description="Basic residues" evidence="1">
    <location>
        <begin position="279"/>
        <end position="293"/>
    </location>
</feature>
<sequence>MKYCSKQTCCRQAPAIRIKRMLLVCLFVNLSICSQAQKITNELQGYYYEKTDSSLYHFFVFDGNGKVNISGYDEGLYFQKGDTVIVYPDKSIFKFLLKDHKLYGVSDWVANGVWDFNPDTIVAGKRTNPIQADRTANLLSQYYELTAKSPWAFLDDSTGGYSTALKTLCDSGLSKACLDLAGLKITEQLGGVAALLKGAPVAKKQQPDPTIMKILQDAIRTGDANGYAVLGSYHALLGDLDRAKDIYEQGNSLGCKKCALALFSMELEKETQKLEAPNKKKPIKRPVTSSKKK</sequence>
<name>W0F3G1_9BACT</name>
<evidence type="ECO:0000313" key="3">
    <source>
        <dbReference type="EMBL" id="AHF17580.1"/>
    </source>
</evidence>
<dbReference type="KEGG" id="nso:NIASO_10330"/>
<evidence type="ECO:0008006" key="5">
    <source>
        <dbReference type="Google" id="ProtNLM"/>
    </source>
</evidence>
<gene>
    <name evidence="3" type="ORF">NIASO_10330</name>
</gene>
<dbReference type="EMBL" id="CP007035">
    <property type="protein sequence ID" value="AHF17580.1"/>
    <property type="molecule type" value="Genomic_DNA"/>
</dbReference>
<keyword evidence="2" id="KW-0732">Signal</keyword>
<proteinExistence type="predicted"/>
<dbReference type="HOGENOM" id="CLU_949383_0_0_10"/>